<dbReference type="Gene3D" id="3.10.580.10">
    <property type="entry name" value="CBS-domain"/>
    <property type="match status" value="1"/>
</dbReference>
<feature type="domain" description="CBS" evidence="11">
    <location>
        <begin position="288"/>
        <end position="348"/>
    </location>
</feature>
<dbReference type="InterPro" id="IPR044751">
    <property type="entry name" value="Ion_transp-like_CBS"/>
</dbReference>
<proteinExistence type="inferred from homology"/>
<dbReference type="GO" id="GO:0005886">
    <property type="term" value="C:plasma membrane"/>
    <property type="evidence" value="ECO:0007669"/>
    <property type="project" value="UniProtKB-SubCell"/>
</dbReference>
<evidence type="ECO:0000313" key="13">
    <source>
        <dbReference type="Proteomes" id="UP000295418"/>
    </source>
</evidence>
<feature type="transmembrane region" description="Helical" evidence="10">
    <location>
        <begin position="6"/>
        <end position="33"/>
    </location>
</feature>
<accession>A0A4V2WNQ9</accession>
<evidence type="ECO:0000313" key="12">
    <source>
        <dbReference type="EMBL" id="TCZ76372.1"/>
    </source>
</evidence>
<keyword evidence="3" id="KW-1003">Cell membrane</keyword>
<dbReference type="Pfam" id="PF00571">
    <property type="entry name" value="CBS"/>
    <property type="match status" value="2"/>
</dbReference>
<dbReference type="PANTHER" id="PTHR43099:SF2">
    <property type="entry name" value="UPF0053 PROTEIN YRKA"/>
    <property type="match status" value="1"/>
</dbReference>
<dbReference type="PANTHER" id="PTHR43099">
    <property type="entry name" value="UPF0053 PROTEIN YRKA"/>
    <property type="match status" value="1"/>
</dbReference>
<gene>
    <name evidence="12" type="ORF">E0485_14335</name>
</gene>
<dbReference type="InterPro" id="IPR002550">
    <property type="entry name" value="CNNM"/>
</dbReference>
<protein>
    <submittedName>
        <fullName evidence="12">HlyC/CorC family transporter</fullName>
    </submittedName>
</protein>
<dbReference type="Pfam" id="PF03471">
    <property type="entry name" value="CorC_HlyC"/>
    <property type="match status" value="1"/>
</dbReference>
<dbReference type="SUPFAM" id="SSF54631">
    <property type="entry name" value="CBS-domain pair"/>
    <property type="match status" value="1"/>
</dbReference>
<evidence type="ECO:0000256" key="9">
    <source>
        <dbReference type="PROSITE-ProRule" id="PRU00703"/>
    </source>
</evidence>
<keyword evidence="5" id="KW-0677">Repeat</keyword>
<evidence type="ECO:0000256" key="3">
    <source>
        <dbReference type="ARBA" id="ARBA00022475"/>
    </source>
</evidence>
<evidence type="ECO:0000256" key="6">
    <source>
        <dbReference type="ARBA" id="ARBA00022989"/>
    </source>
</evidence>
<dbReference type="OrthoDB" id="9798188at2"/>
<dbReference type="InterPro" id="IPR005170">
    <property type="entry name" value="Transptr-assoc_dom"/>
</dbReference>
<dbReference type="InterPro" id="IPR000644">
    <property type="entry name" value="CBS_dom"/>
</dbReference>
<dbReference type="GO" id="GO:0050660">
    <property type="term" value="F:flavin adenine dinucleotide binding"/>
    <property type="evidence" value="ECO:0007669"/>
    <property type="project" value="InterPro"/>
</dbReference>
<dbReference type="Gene3D" id="3.30.465.10">
    <property type="match status" value="1"/>
</dbReference>
<sequence length="444" mass="50217">MDSDPIPIFISLLLVLLFVVINGMIVAAEYAFVKIPRSFIDTKAEGGSLQAKLAKHMMNNLQAYLSASELGIIMATLITGLYGEQAIVSLLSPLFQLIHFPIWLNHLAALLLALGFLTILHGVIGRQIPKMLVNQSADKIAIVLAIPMFMLYNIMRPMNWLTHRLSAGFSRMIGIRVNEEQANSDPEDEIRILMQEGYNDSSMNQSEQTLMDNIAEFAETNAKEIMIPRTEMVCLYANLPYEENKQISIQEMRTRYPVCDPDKDNIIGFVHIKDLMQNDGLNTDLRSLIRPVLSVPESMQISTLLQLMQKRKTKIALLIDEYGGTSGLVTAEDIIEEIVGDIQGELDEERPAIEMVEDGVYSVDGLMLIDQINELLHTSIDTDNYDTIGGWMYSQVEIPPRANQIVSYKQFEFIITEVDHLRVCRILIRRTQTEPYFISDEEVS</sequence>
<keyword evidence="6 10" id="KW-1133">Transmembrane helix</keyword>
<evidence type="ECO:0000256" key="7">
    <source>
        <dbReference type="ARBA" id="ARBA00023122"/>
    </source>
</evidence>
<keyword evidence="8 10" id="KW-0472">Membrane</keyword>
<evidence type="ECO:0000256" key="2">
    <source>
        <dbReference type="ARBA" id="ARBA00006337"/>
    </source>
</evidence>
<dbReference type="SUPFAM" id="SSF56176">
    <property type="entry name" value="FAD-binding/transporter-associated domain-like"/>
    <property type="match status" value="1"/>
</dbReference>
<comment type="caution">
    <text evidence="12">The sequence shown here is derived from an EMBL/GenBank/DDBJ whole genome shotgun (WGS) entry which is preliminary data.</text>
</comment>
<evidence type="ECO:0000256" key="8">
    <source>
        <dbReference type="ARBA" id="ARBA00023136"/>
    </source>
</evidence>
<dbReference type="AlphaFoldDB" id="A0A4V2WNQ9"/>
<name>A0A4V2WNQ9_9BACL</name>
<keyword evidence="13" id="KW-1185">Reference proteome</keyword>
<comment type="similarity">
    <text evidence="2">Belongs to the UPF0053 family.</text>
</comment>
<evidence type="ECO:0000256" key="10">
    <source>
        <dbReference type="SAM" id="Phobius"/>
    </source>
</evidence>
<dbReference type="FunFam" id="3.10.580.10:FF:000002">
    <property type="entry name" value="Magnesium/cobalt efflux protein CorC"/>
    <property type="match status" value="1"/>
</dbReference>
<evidence type="ECO:0000256" key="5">
    <source>
        <dbReference type="ARBA" id="ARBA00022737"/>
    </source>
</evidence>
<dbReference type="PROSITE" id="PS51371">
    <property type="entry name" value="CBS"/>
    <property type="match status" value="2"/>
</dbReference>
<feature type="domain" description="CBS" evidence="11">
    <location>
        <begin position="226"/>
        <end position="285"/>
    </location>
</feature>
<feature type="transmembrane region" description="Helical" evidence="10">
    <location>
        <begin position="61"/>
        <end position="82"/>
    </location>
</feature>
<feature type="transmembrane region" description="Helical" evidence="10">
    <location>
        <begin position="136"/>
        <end position="155"/>
    </location>
</feature>
<dbReference type="InterPro" id="IPR051676">
    <property type="entry name" value="UPF0053_domain"/>
</dbReference>
<dbReference type="Proteomes" id="UP000295418">
    <property type="component" value="Unassembled WGS sequence"/>
</dbReference>
<keyword evidence="4 10" id="KW-0812">Transmembrane</keyword>
<evidence type="ECO:0000256" key="4">
    <source>
        <dbReference type="ARBA" id="ARBA00022692"/>
    </source>
</evidence>
<dbReference type="EMBL" id="SKFG01000013">
    <property type="protein sequence ID" value="TCZ76372.1"/>
    <property type="molecule type" value="Genomic_DNA"/>
</dbReference>
<organism evidence="12 13">
    <name type="scientific">Paenibacillus albiflavus</name>
    <dbReference type="NCBI Taxonomy" id="2545760"/>
    <lineage>
        <taxon>Bacteria</taxon>
        <taxon>Bacillati</taxon>
        <taxon>Bacillota</taxon>
        <taxon>Bacilli</taxon>
        <taxon>Bacillales</taxon>
        <taxon>Paenibacillaceae</taxon>
        <taxon>Paenibacillus</taxon>
    </lineage>
</organism>
<feature type="transmembrane region" description="Helical" evidence="10">
    <location>
        <begin position="102"/>
        <end position="124"/>
    </location>
</feature>
<dbReference type="InterPro" id="IPR046342">
    <property type="entry name" value="CBS_dom_sf"/>
</dbReference>
<comment type="subcellular location">
    <subcellularLocation>
        <location evidence="1">Cell membrane</location>
        <topology evidence="1">Multi-pass membrane protein</topology>
    </subcellularLocation>
</comment>
<evidence type="ECO:0000259" key="11">
    <source>
        <dbReference type="PROSITE" id="PS51371"/>
    </source>
</evidence>
<dbReference type="InterPro" id="IPR036318">
    <property type="entry name" value="FAD-bd_PCMH-like_sf"/>
</dbReference>
<dbReference type="Pfam" id="PF01595">
    <property type="entry name" value="CNNM"/>
    <property type="match status" value="1"/>
</dbReference>
<reference evidence="12 13" key="1">
    <citation type="submission" date="2019-03" db="EMBL/GenBank/DDBJ databases">
        <authorList>
            <person name="Kim M.K.M."/>
        </authorList>
    </citation>
    <scope>NUCLEOTIDE SEQUENCE [LARGE SCALE GENOMIC DNA]</scope>
    <source>
        <strain evidence="12 13">18JY21-1</strain>
    </source>
</reference>
<dbReference type="RefSeq" id="WP_132418738.1">
    <property type="nucleotide sequence ID" value="NZ_SKFG01000013.1"/>
</dbReference>
<dbReference type="SMART" id="SM01091">
    <property type="entry name" value="CorC_HlyC"/>
    <property type="match status" value="1"/>
</dbReference>
<dbReference type="CDD" id="cd04590">
    <property type="entry name" value="CBS_pair_CorC_HlyC_assoc"/>
    <property type="match status" value="1"/>
</dbReference>
<evidence type="ECO:0000256" key="1">
    <source>
        <dbReference type="ARBA" id="ARBA00004651"/>
    </source>
</evidence>
<dbReference type="InterPro" id="IPR016169">
    <property type="entry name" value="FAD-bd_PCMH_sub2"/>
</dbReference>
<keyword evidence="7 9" id="KW-0129">CBS domain</keyword>